<dbReference type="PANTHER" id="PTHR38479:SF2">
    <property type="entry name" value="WINGED HELIX DNA-BINDING DOMAIN-CONTAINING PROTEIN"/>
    <property type="match status" value="1"/>
</dbReference>
<keyword evidence="2" id="KW-1185">Reference proteome</keyword>
<dbReference type="GO" id="GO:0003677">
    <property type="term" value="F:DNA binding"/>
    <property type="evidence" value="ECO:0007669"/>
    <property type="project" value="UniProtKB-KW"/>
</dbReference>
<reference evidence="1 2" key="1">
    <citation type="submission" date="2019-07" db="EMBL/GenBank/DDBJ databases">
        <title>Lentzea xizangensis sp. nov., isolated from Qinghai-Tibetan Plateau Soils.</title>
        <authorList>
            <person name="Huang J."/>
        </authorList>
    </citation>
    <scope>NUCLEOTIDE SEQUENCE [LARGE SCALE GENOMIC DNA]</scope>
    <source>
        <strain evidence="1 2">FXJ1.1311</strain>
    </source>
</reference>
<dbReference type="InterPro" id="IPR009351">
    <property type="entry name" value="AlkZ-like"/>
</dbReference>
<dbReference type="Proteomes" id="UP000316639">
    <property type="component" value="Unassembled WGS sequence"/>
</dbReference>
<organism evidence="1 2">
    <name type="scientific">Lentzea tibetensis</name>
    <dbReference type="NCBI Taxonomy" id="2591470"/>
    <lineage>
        <taxon>Bacteria</taxon>
        <taxon>Bacillati</taxon>
        <taxon>Actinomycetota</taxon>
        <taxon>Actinomycetes</taxon>
        <taxon>Pseudonocardiales</taxon>
        <taxon>Pseudonocardiaceae</taxon>
        <taxon>Lentzea</taxon>
    </lineage>
</organism>
<accession>A0A563EPG5</accession>
<dbReference type="PANTHER" id="PTHR38479">
    <property type="entry name" value="LMO0824 PROTEIN"/>
    <property type="match status" value="1"/>
</dbReference>
<gene>
    <name evidence="1" type="ORF">FKR81_24320</name>
</gene>
<evidence type="ECO:0000313" key="2">
    <source>
        <dbReference type="Proteomes" id="UP000316639"/>
    </source>
</evidence>
<comment type="caution">
    <text evidence="1">The sequence shown here is derived from an EMBL/GenBank/DDBJ whole genome shotgun (WGS) entry which is preliminary data.</text>
</comment>
<dbReference type="RefSeq" id="WP_146354728.1">
    <property type="nucleotide sequence ID" value="NZ_VOBR01000016.1"/>
</dbReference>
<name>A0A563EPG5_9PSEU</name>
<sequence>MPDLTRHQVLAHRIHAHELDRRVTSAAELRVFDLGVQDNTAGSAALSLSARLDDPDASGFTVTWTVRGAPHLHRPAELPALAKALWPWSDADALARMSRPKVDTAVDALRQTAKAMRAIVTKPMTKGEISTALTPKAPEQTVEWCRGCDTHHVSDPIFRLAALPAGLRIVTGEKTITFERIPKWPGVPAKTGDFGDLVEKYLRLHGPAGPSEVASYFGTTAKEVKTNWPALREVTVEGRKAWLPEDVEISDEKPNFVRLLPPTDPYLQARDRDLLLPDKGQQKDVFRVLGRRGGVLVDGEIVGSWQARTSGKRLDVTVTPYRKLNLKKLEPEAERAAQAKGLGDARVH</sequence>
<keyword evidence="1" id="KW-0238">DNA-binding</keyword>
<proteinExistence type="predicted"/>
<dbReference type="AlphaFoldDB" id="A0A563EPG5"/>
<dbReference type="EMBL" id="VOBR01000016">
    <property type="protein sequence ID" value="TWP49246.1"/>
    <property type="molecule type" value="Genomic_DNA"/>
</dbReference>
<evidence type="ECO:0000313" key="1">
    <source>
        <dbReference type="EMBL" id="TWP49246.1"/>
    </source>
</evidence>
<dbReference type="OrthoDB" id="9148135at2"/>
<protein>
    <submittedName>
        <fullName evidence="1">Winged helix DNA-binding domain-containing protein</fullName>
    </submittedName>
</protein>
<dbReference type="Pfam" id="PF06224">
    <property type="entry name" value="AlkZ-like"/>
    <property type="match status" value="1"/>
</dbReference>